<keyword evidence="5" id="KW-1185">Reference proteome</keyword>
<evidence type="ECO:0000259" key="3">
    <source>
        <dbReference type="PROSITE" id="PS51371"/>
    </source>
</evidence>
<evidence type="ECO:0000256" key="2">
    <source>
        <dbReference type="PROSITE-ProRule" id="PRU00703"/>
    </source>
</evidence>
<accession>A0A1I2W8U2</accession>
<evidence type="ECO:0000313" key="4">
    <source>
        <dbReference type="EMBL" id="SFG96476.1"/>
    </source>
</evidence>
<dbReference type="InterPro" id="IPR051257">
    <property type="entry name" value="Diverse_CBS-Domain"/>
</dbReference>
<dbReference type="RefSeq" id="WP_058365806.1">
    <property type="nucleotide sequence ID" value="NZ_FOOQ01000007.1"/>
</dbReference>
<dbReference type="STRING" id="553467.SAMN04488063_3437"/>
<dbReference type="OrthoDB" id="43333at2157"/>
<dbReference type="PANTHER" id="PTHR43080">
    <property type="entry name" value="CBS DOMAIN-CONTAINING PROTEIN CBSX3, MITOCHONDRIAL"/>
    <property type="match status" value="1"/>
</dbReference>
<protein>
    <submittedName>
        <fullName evidence="4">CBS domain-containing protein</fullName>
    </submittedName>
</protein>
<gene>
    <name evidence="4" type="ORF">SAMN04488063_3437</name>
</gene>
<reference evidence="5" key="1">
    <citation type="submission" date="2016-10" db="EMBL/GenBank/DDBJ databases">
        <authorList>
            <person name="Varghese N."/>
            <person name="Submissions S."/>
        </authorList>
    </citation>
    <scope>NUCLEOTIDE SEQUENCE [LARGE SCALE GENOMIC DNA]</scope>
    <source>
        <strain evidence="5">CGMCC 1.7739</strain>
    </source>
</reference>
<sequence length="166" mass="17780">MEQNRSDLTLRVGSIADESVGRVIPDTSVAEVAQTMVAQTKCARYVVVEENDQLVGIITDRDLIGALLTPDSEFNVLATDQSESNITAGDVMTSDPLTVTPEAEVPRVLRQMNEAAARHVPVVEDGSVVGIVTLDDLITHLAGEAAHVSAQMDNLSGIIRSESQRK</sequence>
<dbReference type="PROSITE" id="PS51371">
    <property type="entry name" value="CBS"/>
    <property type="match status" value="2"/>
</dbReference>
<dbReference type="Pfam" id="PF00571">
    <property type="entry name" value="CBS"/>
    <property type="match status" value="2"/>
</dbReference>
<dbReference type="InterPro" id="IPR000644">
    <property type="entry name" value="CBS_dom"/>
</dbReference>
<dbReference type="EMBL" id="FOOQ01000007">
    <property type="protein sequence ID" value="SFG96476.1"/>
    <property type="molecule type" value="Genomic_DNA"/>
</dbReference>
<dbReference type="SMART" id="SM00116">
    <property type="entry name" value="CBS"/>
    <property type="match status" value="2"/>
</dbReference>
<dbReference type="SUPFAM" id="SSF54631">
    <property type="entry name" value="CBS-domain pair"/>
    <property type="match status" value="1"/>
</dbReference>
<proteinExistence type="predicted"/>
<dbReference type="AlphaFoldDB" id="A0A1I2W8U2"/>
<feature type="domain" description="CBS" evidence="3">
    <location>
        <begin position="92"/>
        <end position="149"/>
    </location>
</feature>
<organism evidence="4 5">
    <name type="scientific">Halopelagius inordinatus</name>
    <dbReference type="NCBI Taxonomy" id="553467"/>
    <lineage>
        <taxon>Archaea</taxon>
        <taxon>Methanobacteriati</taxon>
        <taxon>Methanobacteriota</taxon>
        <taxon>Stenosarchaea group</taxon>
        <taxon>Halobacteria</taxon>
        <taxon>Halobacteriales</taxon>
        <taxon>Haloferacaceae</taxon>
    </lineage>
</organism>
<keyword evidence="1 2" id="KW-0129">CBS domain</keyword>
<name>A0A1I2W8U2_9EURY</name>
<dbReference type="Proteomes" id="UP000198876">
    <property type="component" value="Unassembled WGS sequence"/>
</dbReference>
<evidence type="ECO:0000313" key="5">
    <source>
        <dbReference type="Proteomes" id="UP000198876"/>
    </source>
</evidence>
<dbReference type="InterPro" id="IPR046342">
    <property type="entry name" value="CBS_dom_sf"/>
</dbReference>
<feature type="domain" description="CBS" evidence="3">
    <location>
        <begin position="16"/>
        <end position="73"/>
    </location>
</feature>
<evidence type="ECO:0000256" key="1">
    <source>
        <dbReference type="ARBA" id="ARBA00023122"/>
    </source>
</evidence>
<dbReference type="Gene3D" id="3.10.580.10">
    <property type="entry name" value="CBS-domain"/>
    <property type="match status" value="1"/>
</dbReference>
<dbReference type="PANTHER" id="PTHR43080:SF2">
    <property type="entry name" value="CBS DOMAIN-CONTAINING PROTEIN"/>
    <property type="match status" value="1"/>
</dbReference>